<dbReference type="InterPro" id="IPR019148">
    <property type="entry name" value="Nuclear_protein_DGCR14_ESS-2"/>
</dbReference>
<accession>A0A4Q9QD35</accession>
<dbReference type="Pfam" id="PF09751">
    <property type="entry name" value="Es2"/>
    <property type="match status" value="1"/>
</dbReference>
<keyword evidence="2" id="KW-1185">Reference proteome</keyword>
<dbReference type="AlphaFoldDB" id="A0A4Q9QD35"/>
<gene>
    <name evidence="1" type="ORF">BD310DRAFT_301808</name>
</gene>
<reference evidence="1 2" key="1">
    <citation type="submission" date="2019-01" db="EMBL/GenBank/DDBJ databases">
        <title>Draft genome sequences of three monokaryotic isolates of the white-rot basidiomycete fungus Dichomitus squalens.</title>
        <authorList>
            <consortium name="DOE Joint Genome Institute"/>
            <person name="Lopez S.C."/>
            <person name="Andreopoulos B."/>
            <person name="Pangilinan J."/>
            <person name="Lipzen A."/>
            <person name="Riley R."/>
            <person name="Ahrendt S."/>
            <person name="Ng V."/>
            <person name="Barry K."/>
            <person name="Daum C."/>
            <person name="Grigoriev I.V."/>
            <person name="Hilden K.S."/>
            <person name="Makela M.R."/>
            <person name="de Vries R.P."/>
        </authorList>
    </citation>
    <scope>NUCLEOTIDE SEQUENCE [LARGE SCALE GENOMIC DNA]</scope>
    <source>
        <strain evidence="1 2">CBS 464.89</strain>
    </source>
</reference>
<protein>
    <submittedName>
        <fullName evidence="1">Uncharacterized protein</fullName>
    </submittedName>
</protein>
<organism evidence="1 2">
    <name type="scientific">Dichomitus squalens</name>
    <dbReference type="NCBI Taxonomy" id="114155"/>
    <lineage>
        <taxon>Eukaryota</taxon>
        <taxon>Fungi</taxon>
        <taxon>Dikarya</taxon>
        <taxon>Basidiomycota</taxon>
        <taxon>Agaricomycotina</taxon>
        <taxon>Agaricomycetes</taxon>
        <taxon>Polyporales</taxon>
        <taxon>Polyporaceae</taxon>
        <taxon>Dichomitus</taxon>
    </lineage>
</organism>
<dbReference type="Proteomes" id="UP000292082">
    <property type="component" value="Unassembled WGS sequence"/>
</dbReference>
<dbReference type="EMBL" id="ML145085">
    <property type="protein sequence ID" value="TBU65106.1"/>
    <property type="molecule type" value="Genomic_DNA"/>
</dbReference>
<proteinExistence type="predicted"/>
<evidence type="ECO:0000313" key="1">
    <source>
        <dbReference type="EMBL" id="TBU65106.1"/>
    </source>
</evidence>
<evidence type="ECO:0000313" key="2">
    <source>
        <dbReference type="Proteomes" id="UP000292082"/>
    </source>
</evidence>
<sequence>MKRAGTVFRDGLSSGLPMSPPLRDNGIPISCLRIAYSAYVSSVMSAASRAHSSTSRRLARPRYDADMSLDAFQARCMSEDNSSFTQISRTRTGGRRRSTARCRTPSVGWRSRGSAYCRGGRGCSSEWTTSFRGCVTSAV</sequence>
<name>A0A4Q9QD35_9APHY</name>